<gene>
    <name evidence="1" type="ORF">HPB50_007328</name>
</gene>
<name>A0ACB7TD92_HYAAI</name>
<comment type="caution">
    <text evidence="1">The sequence shown here is derived from an EMBL/GenBank/DDBJ whole genome shotgun (WGS) entry which is preliminary data.</text>
</comment>
<dbReference type="EMBL" id="CM023481">
    <property type="protein sequence ID" value="KAH6945121.1"/>
    <property type="molecule type" value="Genomic_DNA"/>
</dbReference>
<organism evidence="1 2">
    <name type="scientific">Hyalomma asiaticum</name>
    <name type="common">Tick</name>
    <dbReference type="NCBI Taxonomy" id="266040"/>
    <lineage>
        <taxon>Eukaryota</taxon>
        <taxon>Metazoa</taxon>
        <taxon>Ecdysozoa</taxon>
        <taxon>Arthropoda</taxon>
        <taxon>Chelicerata</taxon>
        <taxon>Arachnida</taxon>
        <taxon>Acari</taxon>
        <taxon>Parasitiformes</taxon>
        <taxon>Ixodida</taxon>
        <taxon>Ixodoidea</taxon>
        <taxon>Ixodidae</taxon>
        <taxon>Hyalomminae</taxon>
        <taxon>Hyalomma</taxon>
    </lineage>
</organism>
<evidence type="ECO:0000313" key="2">
    <source>
        <dbReference type="Proteomes" id="UP000821845"/>
    </source>
</evidence>
<protein>
    <submittedName>
        <fullName evidence="1">Uncharacterized protein</fullName>
    </submittedName>
</protein>
<keyword evidence="2" id="KW-1185">Reference proteome</keyword>
<proteinExistence type="predicted"/>
<dbReference type="Proteomes" id="UP000821845">
    <property type="component" value="Chromosome 1"/>
</dbReference>
<accession>A0ACB7TD92</accession>
<sequence length="495" mass="53996">MPVPHEDESQTVRAAGATATADRMAAVIEDCVVRSTIQDVYIPDVDLGTFFRGCCRKYKDRIAMVDGATGEAYSYRQLEDLCRRVAAGLRNLGFQTGDLAGIHSNVATDLIIAFYGTVLAGGRMVFAKGNLTQREVHYQFADSCPKVVFCDDANAEKTKAACEDVPSVKTLVTIGEHEGMVRFSELKESSTGYSAAGIDPRGVLAILYSSGTTGMPKGVMVSHRNFITQLLVSGDEGVHLITANDRMLGIAPFTHISGLWLYSCCFAVGAAVVVTVPCEPMSLLKAIERHKATVMLVFPTYAQKLVQCKFIDDYDVVDVSTREKLGPREHGEICVKAPYCCLGYLNKPEATKSLYDDDGFIQTGDIGYYTEDGNLFVVDRIKELIKCMDQQVAPAELEDLLVQHVAVKEVAVTGVPHPEYGEAARAFVVLFQEHAASDKLKNELAKLVADQAAFHKHLHGGVEFVTSIPKSDTEKNLRRALKDSYLKNSTNVGAS</sequence>
<reference evidence="1" key="1">
    <citation type="submission" date="2020-05" db="EMBL/GenBank/DDBJ databases">
        <title>Large-scale comparative analyses of tick genomes elucidate their genetic diversity and vector capacities.</title>
        <authorList>
            <person name="Jia N."/>
            <person name="Wang J."/>
            <person name="Shi W."/>
            <person name="Du L."/>
            <person name="Sun Y."/>
            <person name="Zhan W."/>
            <person name="Jiang J."/>
            <person name="Wang Q."/>
            <person name="Zhang B."/>
            <person name="Ji P."/>
            <person name="Sakyi L.B."/>
            <person name="Cui X."/>
            <person name="Yuan T."/>
            <person name="Jiang B."/>
            <person name="Yang W."/>
            <person name="Lam T.T.-Y."/>
            <person name="Chang Q."/>
            <person name="Ding S."/>
            <person name="Wang X."/>
            <person name="Zhu J."/>
            <person name="Ruan X."/>
            <person name="Zhao L."/>
            <person name="Wei J."/>
            <person name="Que T."/>
            <person name="Du C."/>
            <person name="Cheng J."/>
            <person name="Dai P."/>
            <person name="Han X."/>
            <person name="Huang E."/>
            <person name="Gao Y."/>
            <person name="Liu J."/>
            <person name="Shao H."/>
            <person name="Ye R."/>
            <person name="Li L."/>
            <person name="Wei W."/>
            <person name="Wang X."/>
            <person name="Wang C."/>
            <person name="Yang T."/>
            <person name="Huo Q."/>
            <person name="Li W."/>
            <person name="Guo W."/>
            <person name="Chen H."/>
            <person name="Zhou L."/>
            <person name="Ni X."/>
            <person name="Tian J."/>
            <person name="Zhou Y."/>
            <person name="Sheng Y."/>
            <person name="Liu T."/>
            <person name="Pan Y."/>
            <person name="Xia L."/>
            <person name="Li J."/>
            <person name="Zhao F."/>
            <person name="Cao W."/>
        </authorList>
    </citation>
    <scope>NUCLEOTIDE SEQUENCE</scope>
    <source>
        <strain evidence="1">Hyas-2018</strain>
    </source>
</reference>
<evidence type="ECO:0000313" key="1">
    <source>
        <dbReference type="EMBL" id="KAH6945121.1"/>
    </source>
</evidence>